<comment type="caution">
    <text evidence="13">The sequence shown here is derived from an EMBL/GenBank/DDBJ whole genome shotgun (WGS) entry which is preliminary data.</text>
</comment>
<evidence type="ECO:0000313" key="14">
    <source>
        <dbReference type="Proteomes" id="UP000092555"/>
    </source>
</evidence>
<dbReference type="SMART" id="SM00717">
    <property type="entry name" value="SANT"/>
    <property type="match status" value="2"/>
</dbReference>
<dbReference type="GO" id="GO:0000974">
    <property type="term" value="C:Prp19 complex"/>
    <property type="evidence" value="ECO:0007669"/>
    <property type="project" value="EnsemblFungi"/>
</dbReference>
<reference evidence="13 14" key="1">
    <citation type="submission" date="2016-05" db="EMBL/GenBank/DDBJ databases">
        <title>Comparative genomics of biotechnologically important yeasts.</title>
        <authorList>
            <consortium name="DOE Joint Genome Institute"/>
            <person name="Riley R."/>
            <person name="Haridas S."/>
            <person name="Wolfe K.H."/>
            <person name="Lopes M.R."/>
            <person name="Hittinger C.T."/>
            <person name="Goker M."/>
            <person name="Salamov A."/>
            <person name="Wisecaver J."/>
            <person name="Long T.M."/>
            <person name="Aerts A.L."/>
            <person name="Barry K."/>
            <person name="Choi C."/>
            <person name="Clum A."/>
            <person name="Coughlan A.Y."/>
            <person name="Deshpande S."/>
            <person name="Douglass A.P."/>
            <person name="Hanson S.J."/>
            <person name="Klenk H.-P."/>
            <person name="LaButti K."/>
            <person name="Lapidus A."/>
            <person name="Lindquist E."/>
            <person name="Lipzen A."/>
            <person name="Meier-kolthoff J.P."/>
            <person name="Ohm R.A."/>
            <person name="Otillar R.P."/>
            <person name="Pangilinan J."/>
            <person name="Peng Y."/>
            <person name="Rokas A."/>
            <person name="Rosa C.A."/>
            <person name="Scheuner C."/>
            <person name="Sibirny A.A."/>
            <person name="Slot J.C."/>
            <person name="Stielow J.B."/>
            <person name="Sun H."/>
            <person name="Kurtzman C.P."/>
            <person name="Blackwell M."/>
            <person name="Grigoriev I.V."/>
            <person name="Jeffries T.W."/>
        </authorList>
    </citation>
    <scope>NUCLEOTIDE SEQUENCE [LARGE SCALE GENOMIC DNA]</scope>
    <source>
        <strain evidence="13 14">NRRL YB-4993</strain>
    </source>
</reference>
<feature type="region of interest" description="Disordered" evidence="10">
    <location>
        <begin position="467"/>
        <end position="499"/>
    </location>
</feature>
<dbReference type="PANTHER" id="PTHR45885">
    <property type="entry name" value="CELL DIVISION CYCLE 5-LIKE PROTEIN"/>
    <property type="match status" value="1"/>
</dbReference>
<dbReference type="GO" id="GO:0045292">
    <property type="term" value="P:mRNA cis splicing, via spliceosome"/>
    <property type="evidence" value="ECO:0007669"/>
    <property type="project" value="EnsemblFungi"/>
</dbReference>
<evidence type="ECO:0000256" key="5">
    <source>
        <dbReference type="ARBA" id="ARBA00023125"/>
    </source>
</evidence>
<dbReference type="GO" id="GO:0140602">
    <property type="term" value="C:nucleolar peripheral inclusion body"/>
    <property type="evidence" value="ECO:0007669"/>
    <property type="project" value="EnsemblFungi"/>
</dbReference>
<dbReference type="RefSeq" id="XP_018710888.1">
    <property type="nucleotide sequence ID" value="XM_018854883.1"/>
</dbReference>
<keyword evidence="5" id="KW-0238">DNA-binding</keyword>
<dbReference type="GO" id="GO:0071014">
    <property type="term" value="C:post-mRNA release spliceosomal complex"/>
    <property type="evidence" value="ECO:0007669"/>
    <property type="project" value="EnsemblFungi"/>
</dbReference>
<dbReference type="PROSITE" id="PS50090">
    <property type="entry name" value="MYB_LIKE"/>
    <property type="match status" value="2"/>
</dbReference>
<feature type="compositionally biased region" description="Pro residues" evidence="10">
    <location>
        <begin position="316"/>
        <end position="328"/>
    </location>
</feature>
<feature type="compositionally biased region" description="Gly residues" evidence="10">
    <location>
        <begin position="467"/>
        <end position="478"/>
    </location>
</feature>
<evidence type="ECO:0000256" key="6">
    <source>
        <dbReference type="ARBA" id="ARBA00023187"/>
    </source>
</evidence>
<evidence type="ECO:0000256" key="7">
    <source>
        <dbReference type="ARBA" id="ARBA00023242"/>
    </source>
</evidence>
<dbReference type="AlphaFoldDB" id="A0A1A0H8M5"/>
<evidence type="ECO:0000259" key="12">
    <source>
        <dbReference type="PROSITE" id="PS51294"/>
    </source>
</evidence>
<gene>
    <name evidence="13" type="ORF">METBIDRAFT_197206</name>
</gene>
<feature type="domain" description="HTH myb-type" evidence="12">
    <location>
        <begin position="7"/>
        <end position="59"/>
    </location>
</feature>
<keyword evidence="14" id="KW-1185">Reference proteome</keyword>
<dbReference type="InterPro" id="IPR047240">
    <property type="entry name" value="SANT_CDC5L_II"/>
</dbReference>
<feature type="region of interest" description="Disordered" evidence="10">
    <location>
        <begin position="108"/>
        <end position="131"/>
    </location>
</feature>
<dbReference type="PANTHER" id="PTHR45885:SF1">
    <property type="entry name" value="CELL DIVISION CYCLE 5-LIKE PROTEIN"/>
    <property type="match status" value="1"/>
</dbReference>
<keyword evidence="2" id="KW-0507">mRNA processing</keyword>
<dbReference type="InterPro" id="IPR009057">
    <property type="entry name" value="Homeodomain-like_sf"/>
</dbReference>
<dbReference type="InterPro" id="IPR001005">
    <property type="entry name" value="SANT/Myb"/>
</dbReference>
<feature type="region of interest" description="Disordered" evidence="10">
    <location>
        <begin position="273"/>
        <end position="329"/>
    </location>
</feature>
<dbReference type="InterPro" id="IPR047242">
    <property type="entry name" value="CDC5L/Cef1"/>
</dbReference>
<comment type="similarity">
    <text evidence="1">Belongs to the CEF1 family.</text>
</comment>
<dbReference type="GO" id="GO:0003677">
    <property type="term" value="F:DNA binding"/>
    <property type="evidence" value="ECO:0007669"/>
    <property type="project" value="UniProtKB-KW"/>
</dbReference>
<dbReference type="InterPro" id="IPR017930">
    <property type="entry name" value="Myb_dom"/>
</dbReference>
<keyword evidence="4" id="KW-0677">Repeat</keyword>
<evidence type="ECO:0000313" key="13">
    <source>
        <dbReference type="EMBL" id="OBA20366.1"/>
    </source>
</evidence>
<protein>
    <recommendedName>
        <fullName evidence="8">Pre-mRNA-splicing factor CEF1</fullName>
    </recommendedName>
</protein>
<dbReference type="PROSITE" id="PS51294">
    <property type="entry name" value="HTH_MYB"/>
    <property type="match status" value="2"/>
</dbReference>
<dbReference type="GO" id="GO:0005829">
    <property type="term" value="C:cytosol"/>
    <property type="evidence" value="ECO:0007669"/>
    <property type="project" value="EnsemblFungi"/>
</dbReference>
<feature type="domain" description="Myb-like" evidence="11">
    <location>
        <begin position="56"/>
        <end position="105"/>
    </location>
</feature>
<organism evidence="13 14">
    <name type="scientific">Metschnikowia bicuspidata var. bicuspidata NRRL YB-4993</name>
    <dbReference type="NCBI Taxonomy" id="869754"/>
    <lineage>
        <taxon>Eukaryota</taxon>
        <taxon>Fungi</taxon>
        <taxon>Dikarya</taxon>
        <taxon>Ascomycota</taxon>
        <taxon>Saccharomycotina</taxon>
        <taxon>Pichiomycetes</taxon>
        <taxon>Metschnikowiaceae</taxon>
        <taxon>Metschnikowia</taxon>
    </lineage>
</organism>
<proteinExistence type="inferred from homology"/>
<dbReference type="SUPFAM" id="SSF46689">
    <property type="entry name" value="Homeodomain-like"/>
    <property type="match status" value="1"/>
</dbReference>
<feature type="coiled-coil region" evidence="9">
    <location>
        <begin position="514"/>
        <end position="541"/>
    </location>
</feature>
<accession>A0A1A0H8M5</accession>
<keyword evidence="3" id="KW-0747">Spliceosome</keyword>
<keyword evidence="7" id="KW-0539">Nucleus</keyword>
<keyword evidence="6" id="KW-0508">mRNA splicing</keyword>
<dbReference type="OrthoDB" id="1410009at2759"/>
<dbReference type="Proteomes" id="UP000092555">
    <property type="component" value="Unassembled WGS sequence"/>
</dbReference>
<evidence type="ECO:0000256" key="9">
    <source>
        <dbReference type="SAM" id="Coils"/>
    </source>
</evidence>
<dbReference type="EMBL" id="LXTC01000004">
    <property type="protein sequence ID" value="OBA20366.1"/>
    <property type="molecule type" value="Genomic_DNA"/>
</dbReference>
<dbReference type="CDD" id="cd11659">
    <property type="entry name" value="SANT_CDC5_II"/>
    <property type="match status" value="1"/>
</dbReference>
<keyword evidence="9" id="KW-0175">Coiled coil</keyword>
<name>A0A1A0H8M5_9ASCO</name>
<evidence type="ECO:0000259" key="11">
    <source>
        <dbReference type="PROSITE" id="PS50090"/>
    </source>
</evidence>
<evidence type="ECO:0000256" key="2">
    <source>
        <dbReference type="ARBA" id="ARBA00022664"/>
    </source>
</evidence>
<evidence type="ECO:0000256" key="10">
    <source>
        <dbReference type="SAM" id="MobiDB-lite"/>
    </source>
</evidence>
<dbReference type="Pfam" id="PF00249">
    <property type="entry name" value="Myb_DNA-binding"/>
    <property type="match status" value="2"/>
</dbReference>
<evidence type="ECO:0000256" key="4">
    <source>
        <dbReference type="ARBA" id="ARBA00022737"/>
    </source>
</evidence>
<dbReference type="GeneID" id="30027859"/>
<feature type="domain" description="Myb-like" evidence="11">
    <location>
        <begin position="8"/>
        <end position="55"/>
    </location>
</feature>
<sequence length="603" mass="64758">MAPPIYVKGGAWTNVEDQILKAAVSKYGLTQWSRVASLLPQKTAKQAKARWNEYLNPTIDRSTWTRELDERLLSVAKLLPNQWRSIALVMGRPATQCVERYQALLEAAARSGDSPENSGHSDPADHPSDTADLGLAALGVESLPALGNAFESLASRPDAEDMADDEREMLSEAKARLANTQGKKAKRKDRERMLDESRRVALLQKRRELKAAGIAVGPAHNSRARTAGFDYNADIPHERRPRPGLHDVTGEDALNAAARAGFQRAVAQKGLPADAAKDTAAARRGATRAKASTRRAAEAVSGLDAAQHAKRRRLELPPPLPLAGPAPPRACGKQAARLLRGLLATMPPPREATRVVFPRLAGPGALLPEATGAHGEGPAAAQLALLRQVDDEKVRARRALAVRRGLPVPGADWEPLAAGAAGPCMDAIASECRALVQHDRAPGMGPGYVDDAMVARVEALVAGDVGDVGGRGAEGDGQGLPAENKDPAPLHSQAARPGPLPRLEHAITRVFELLHALDASANEADQRLAILEDTRAAAETRTALERQIADNARGLAEADLQERVLRRIQWDEEAAMDRRAAALSERVEDVKRAERRVARHEVM</sequence>
<dbReference type="Gene3D" id="1.10.10.60">
    <property type="entry name" value="Homeodomain-like"/>
    <property type="match status" value="2"/>
</dbReference>
<evidence type="ECO:0000256" key="3">
    <source>
        <dbReference type="ARBA" id="ARBA00022728"/>
    </source>
</evidence>
<dbReference type="STRING" id="869754.A0A1A0H8M5"/>
<evidence type="ECO:0000256" key="1">
    <source>
        <dbReference type="ARBA" id="ARBA00010506"/>
    </source>
</evidence>
<dbReference type="CDD" id="cd00167">
    <property type="entry name" value="SANT"/>
    <property type="match status" value="1"/>
</dbReference>
<feature type="domain" description="HTH myb-type" evidence="12">
    <location>
        <begin position="61"/>
        <end position="109"/>
    </location>
</feature>
<evidence type="ECO:0000256" key="8">
    <source>
        <dbReference type="ARBA" id="ARBA00034837"/>
    </source>
</evidence>